<evidence type="ECO:0000313" key="3">
    <source>
        <dbReference type="Proteomes" id="UP000254425"/>
    </source>
</evidence>
<evidence type="ECO:0000313" key="2">
    <source>
        <dbReference type="EMBL" id="AXK34234.1"/>
    </source>
</evidence>
<keyword evidence="1" id="KW-0812">Transmembrane</keyword>
<dbReference type="EMBL" id="CP031320">
    <property type="protein sequence ID" value="AXK34234.1"/>
    <property type="molecule type" value="Genomic_DNA"/>
</dbReference>
<proteinExistence type="predicted"/>
<protein>
    <submittedName>
        <fullName evidence="2">Uncharacterized protein</fullName>
    </submittedName>
</protein>
<dbReference type="RefSeq" id="WP_208879562.1">
    <property type="nucleotide sequence ID" value="NZ_CP031320.1"/>
</dbReference>
<name>A0A345XRG8_9ACTN</name>
<evidence type="ECO:0000256" key="1">
    <source>
        <dbReference type="SAM" id="Phobius"/>
    </source>
</evidence>
<keyword evidence="1" id="KW-1133">Transmembrane helix</keyword>
<gene>
    <name evidence="2" type="ORF">DVA86_17845</name>
</gene>
<accession>A0A345XRG8</accession>
<keyword evidence="1" id="KW-0472">Membrane</keyword>
<feature type="transmembrane region" description="Helical" evidence="1">
    <location>
        <begin position="23"/>
        <end position="43"/>
    </location>
</feature>
<sequence>MAALANTTRPRQRSAFHGAGARLPWWAVALPAVAFTLLLMLIVSGGDAGAAKDGESVAQLLRTAAQILPG</sequence>
<keyword evidence="3" id="KW-1185">Reference proteome</keyword>
<dbReference type="Proteomes" id="UP000254425">
    <property type="component" value="Chromosome"/>
</dbReference>
<organism evidence="2 3">
    <name type="scientific">Streptomyces armeniacus</name>
    <dbReference type="NCBI Taxonomy" id="83291"/>
    <lineage>
        <taxon>Bacteria</taxon>
        <taxon>Bacillati</taxon>
        <taxon>Actinomycetota</taxon>
        <taxon>Actinomycetes</taxon>
        <taxon>Kitasatosporales</taxon>
        <taxon>Streptomycetaceae</taxon>
        <taxon>Streptomyces</taxon>
    </lineage>
</organism>
<dbReference type="KEGG" id="sarm:DVA86_17845"/>
<dbReference type="AlphaFoldDB" id="A0A345XRG8"/>
<reference evidence="2 3" key="1">
    <citation type="submission" date="2018-07" db="EMBL/GenBank/DDBJ databases">
        <title>Draft genome of the type strain Streptomyces armeniacus ATCC 15676.</title>
        <authorList>
            <person name="Labana P."/>
            <person name="Gosse J.T."/>
            <person name="Boddy C.N."/>
        </authorList>
    </citation>
    <scope>NUCLEOTIDE SEQUENCE [LARGE SCALE GENOMIC DNA]</scope>
    <source>
        <strain evidence="2 3">ATCC 15676</strain>
    </source>
</reference>